<sequence>MVALSARQRRRVLVADLISTAVFPLAITGSTAVVPDVTIAAAMTALGLG</sequence>
<keyword evidence="1" id="KW-0472">Membrane</keyword>
<dbReference type="Proteomes" id="UP000588098">
    <property type="component" value="Unassembled WGS sequence"/>
</dbReference>
<evidence type="ECO:0008006" key="4">
    <source>
        <dbReference type="Google" id="ProtNLM"/>
    </source>
</evidence>
<protein>
    <recommendedName>
        <fullName evidence="4">MFS transporter</fullName>
    </recommendedName>
</protein>
<keyword evidence="1" id="KW-1133">Transmembrane helix</keyword>
<feature type="transmembrane region" description="Helical" evidence="1">
    <location>
        <begin position="12"/>
        <end position="34"/>
    </location>
</feature>
<keyword evidence="1" id="KW-0812">Transmembrane</keyword>
<proteinExistence type="predicted"/>
<accession>A0A7W9QBD6</accession>
<keyword evidence="3" id="KW-1185">Reference proteome</keyword>
<evidence type="ECO:0000313" key="2">
    <source>
        <dbReference type="EMBL" id="MBB5937039.1"/>
    </source>
</evidence>
<comment type="caution">
    <text evidence="2">The sequence shown here is derived from an EMBL/GenBank/DDBJ whole genome shotgun (WGS) entry which is preliminary data.</text>
</comment>
<dbReference type="EMBL" id="JACHJL010000010">
    <property type="protein sequence ID" value="MBB5937039.1"/>
    <property type="molecule type" value="Genomic_DNA"/>
</dbReference>
<organism evidence="2 3">
    <name type="scientific">Streptomyces zagrosensis</name>
    <dbReference type="NCBI Taxonomy" id="1042984"/>
    <lineage>
        <taxon>Bacteria</taxon>
        <taxon>Bacillati</taxon>
        <taxon>Actinomycetota</taxon>
        <taxon>Actinomycetes</taxon>
        <taxon>Kitasatosporales</taxon>
        <taxon>Streptomycetaceae</taxon>
        <taxon>Streptomyces</taxon>
    </lineage>
</organism>
<dbReference type="AlphaFoldDB" id="A0A7W9QBD6"/>
<name>A0A7W9QBD6_9ACTN</name>
<evidence type="ECO:0000256" key="1">
    <source>
        <dbReference type="SAM" id="Phobius"/>
    </source>
</evidence>
<evidence type="ECO:0000313" key="3">
    <source>
        <dbReference type="Proteomes" id="UP000588098"/>
    </source>
</evidence>
<reference evidence="2 3" key="1">
    <citation type="submission" date="2020-08" db="EMBL/GenBank/DDBJ databases">
        <title>Genomic Encyclopedia of Type Strains, Phase III (KMG-III): the genomes of soil and plant-associated and newly described type strains.</title>
        <authorList>
            <person name="Whitman W."/>
        </authorList>
    </citation>
    <scope>NUCLEOTIDE SEQUENCE [LARGE SCALE GENOMIC DNA]</scope>
    <source>
        <strain evidence="2 3">CECT 8305</strain>
    </source>
</reference>
<gene>
    <name evidence="2" type="ORF">FHS42_004118</name>
</gene>
<dbReference type="RefSeq" id="WP_221476688.1">
    <property type="nucleotide sequence ID" value="NZ_JACHJL010000010.1"/>
</dbReference>